<gene>
    <name evidence="2" type="ORF">CCACVL1_07660</name>
</gene>
<dbReference type="Proteomes" id="UP000188268">
    <property type="component" value="Unassembled WGS sequence"/>
</dbReference>
<name>A0A1R3J4J3_COCAP</name>
<accession>A0A1R3J4J3</accession>
<protein>
    <submittedName>
        <fullName evidence="2">Periplasmic oligopeptide-binding protein</fullName>
    </submittedName>
</protein>
<evidence type="ECO:0000256" key="1">
    <source>
        <dbReference type="SAM" id="SignalP"/>
    </source>
</evidence>
<keyword evidence="3" id="KW-1185">Reference proteome</keyword>
<dbReference type="EMBL" id="AWWV01008610">
    <property type="protein sequence ID" value="OMO89742.1"/>
    <property type="molecule type" value="Genomic_DNA"/>
</dbReference>
<proteinExistence type="predicted"/>
<dbReference type="AlphaFoldDB" id="A0A1R3J4J3"/>
<organism evidence="2 3">
    <name type="scientific">Corchorus capsularis</name>
    <name type="common">Jute</name>
    <dbReference type="NCBI Taxonomy" id="210143"/>
    <lineage>
        <taxon>Eukaryota</taxon>
        <taxon>Viridiplantae</taxon>
        <taxon>Streptophyta</taxon>
        <taxon>Embryophyta</taxon>
        <taxon>Tracheophyta</taxon>
        <taxon>Spermatophyta</taxon>
        <taxon>Magnoliopsida</taxon>
        <taxon>eudicotyledons</taxon>
        <taxon>Gunneridae</taxon>
        <taxon>Pentapetalae</taxon>
        <taxon>rosids</taxon>
        <taxon>malvids</taxon>
        <taxon>Malvales</taxon>
        <taxon>Malvaceae</taxon>
        <taxon>Grewioideae</taxon>
        <taxon>Apeibeae</taxon>
        <taxon>Corchorus</taxon>
    </lineage>
</organism>
<comment type="caution">
    <text evidence="2">The sequence shown here is derived from an EMBL/GenBank/DDBJ whole genome shotgun (WGS) entry which is preliminary data.</text>
</comment>
<dbReference type="Gramene" id="OMO89742">
    <property type="protein sequence ID" value="OMO89742"/>
    <property type="gene ID" value="CCACVL1_07660"/>
</dbReference>
<keyword evidence="1" id="KW-0732">Signal</keyword>
<reference evidence="2 3" key="1">
    <citation type="submission" date="2013-09" db="EMBL/GenBank/DDBJ databases">
        <title>Corchorus capsularis genome sequencing.</title>
        <authorList>
            <person name="Alam M."/>
            <person name="Haque M.S."/>
            <person name="Islam M.S."/>
            <person name="Emdad E.M."/>
            <person name="Islam M.M."/>
            <person name="Ahmed B."/>
            <person name="Halim A."/>
            <person name="Hossen Q.M.M."/>
            <person name="Hossain M.Z."/>
            <person name="Ahmed R."/>
            <person name="Khan M.M."/>
            <person name="Islam R."/>
            <person name="Rashid M.M."/>
            <person name="Khan S.A."/>
            <person name="Rahman M.S."/>
            <person name="Alam M."/>
        </authorList>
    </citation>
    <scope>NUCLEOTIDE SEQUENCE [LARGE SCALE GENOMIC DNA]</scope>
    <source>
        <strain evidence="3">cv. CVL-1</strain>
        <tissue evidence="2">Whole seedling</tissue>
    </source>
</reference>
<sequence length="86" mass="9660">MEGRKLTFLFAAIAVLLLVTVTTVDARSPFSDVQHPFHTVRKDYVSCWVGAYCDDSVGAYCCPELYCLYNVLSTGNCIEWPEFTNP</sequence>
<evidence type="ECO:0000313" key="2">
    <source>
        <dbReference type="EMBL" id="OMO89742.1"/>
    </source>
</evidence>
<feature type="chain" id="PRO_5012684051" evidence="1">
    <location>
        <begin position="27"/>
        <end position="86"/>
    </location>
</feature>
<evidence type="ECO:0000313" key="3">
    <source>
        <dbReference type="Proteomes" id="UP000188268"/>
    </source>
</evidence>
<feature type="signal peptide" evidence="1">
    <location>
        <begin position="1"/>
        <end position="26"/>
    </location>
</feature>